<evidence type="ECO:0000256" key="4">
    <source>
        <dbReference type="ARBA" id="ARBA00023125"/>
    </source>
</evidence>
<name>A0A1C3XBF1_9BRAD</name>
<dbReference type="Gene3D" id="3.40.190.290">
    <property type="match status" value="1"/>
</dbReference>
<keyword evidence="3" id="KW-0805">Transcription regulation</keyword>
<gene>
    <name evidence="8" type="ORF">GA0061099_1011100</name>
</gene>
<dbReference type="PRINTS" id="PR00039">
    <property type="entry name" value="HTHLYSR"/>
</dbReference>
<dbReference type="SUPFAM" id="SSF46785">
    <property type="entry name" value="Winged helix' DNA-binding domain"/>
    <property type="match status" value="1"/>
</dbReference>
<accession>A0A1C3XBF1</accession>
<dbReference type="AlphaFoldDB" id="A0A1C3XBF1"/>
<evidence type="ECO:0000313" key="8">
    <source>
        <dbReference type="EMBL" id="SCB49568.1"/>
    </source>
</evidence>
<comment type="similarity">
    <text evidence="2">Belongs to the LysR transcriptional regulatory family.</text>
</comment>
<proteinExistence type="inferred from homology"/>
<evidence type="ECO:0000256" key="6">
    <source>
        <dbReference type="SAM" id="MobiDB-lite"/>
    </source>
</evidence>
<dbReference type="GO" id="GO:0000976">
    <property type="term" value="F:transcription cis-regulatory region binding"/>
    <property type="evidence" value="ECO:0007669"/>
    <property type="project" value="TreeGrafter"/>
</dbReference>
<dbReference type="PANTHER" id="PTHR30126">
    <property type="entry name" value="HTH-TYPE TRANSCRIPTIONAL REGULATOR"/>
    <property type="match status" value="1"/>
</dbReference>
<dbReference type="InterPro" id="IPR036390">
    <property type="entry name" value="WH_DNA-bd_sf"/>
</dbReference>
<evidence type="ECO:0000256" key="5">
    <source>
        <dbReference type="ARBA" id="ARBA00023163"/>
    </source>
</evidence>
<organism evidence="8 9">
    <name type="scientific">Bradyrhizobium yuanmingense</name>
    <dbReference type="NCBI Taxonomy" id="108015"/>
    <lineage>
        <taxon>Bacteria</taxon>
        <taxon>Pseudomonadati</taxon>
        <taxon>Pseudomonadota</taxon>
        <taxon>Alphaproteobacteria</taxon>
        <taxon>Hyphomicrobiales</taxon>
        <taxon>Nitrobacteraceae</taxon>
        <taxon>Bradyrhizobium</taxon>
    </lineage>
</organism>
<dbReference type="Gene3D" id="1.10.10.10">
    <property type="entry name" value="Winged helix-like DNA-binding domain superfamily/Winged helix DNA-binding domain"/>
    <property type="match status" value="1"/>
</dbReference>
<evidence type="ECO:0000313" key="9">
    <source>
        <dbReference type="Proteomes" id="UP000183174"/>
    </source>
</evidence>
<evidence type="ECO:0000256" key="3">
    <source>
        <dbReference type="ARBA" id="ARBA00023015"/>
    </source>
</evidence>
<dbReference type="InterPro" id="IPR036388">
    <property type="entry name" value="WH-like_DNA-bd_sf"/>
</dbReference>
<dbReference type="Proteomes" id="UP000183174">
    <property type="component" value="Unassembled WGS sequence"/>
</dbReference>
<dbReference type="InterPro" id="IPR000847">
    <property type="entry name" value="LysR_HTH_N"/>
</dbReference>
<dbReference type="InterPro" id="IPR005119">
    <property type="entry name" value="LysR_subst-bd"/>
</dbReference>
<feature type="domain" description="HTH lysR-type" evidence="7">
    <location>
        <begin position="1"/>
        <end position="58"/>
    </location>
</feature>
<keyword evidence="5" id="KW-0804">Transcription</keyword>
<dbReference type="PROSITE" id="PS50931">
    <property type="entry name" value="HTH_LYSR"/>
    <property type="match status" value="1"/>
</dbReference>
<dbReference type="GO" id="GO:0003700">
    <property type="term" value="F:DNA-binding transcription factor activity"/>
    <property type="evidence" value="ECO:0007669"/>
    <property type="project" value="InterPro"/>
</dbReference>
<evidence type="ECO:0000256" key="1">
    <source>
        <dbReference type="ARBA" id="ARBA00003502"/>
    </source>
</evidence>
<comment type="function">
    <text evidence="1">NodD regulates the expression of the nodABCFE genes which encode other nodulation proteins. NodD is also a negative regulator of its own expression. Binds flavonoids as inducers.</text>
</comment>
<sequence length="324" mass="35222">MDSDALNTFLAVHRRGGISHAAKFLHRSQPAISRRIALLEQELGVPLFERVAGRTRLSDAGRVLIPYAERAVAAAQDAEQAIRALTKQNAGPVSLAVTGTLADSRLSTIMKRFTKEHPAVVLSLRTATSAEVSDLIRRGEATIGLRYNADGSGDLACEQILRESLQVVCAPDHPRAGQRVKRLAELGGERWIAFPEIRGRREIAAAHVFALFLTRGLGEVEWTAVDSLTAQKRLVESGFGLALLAKSHVAEELRAGSIATIAVGDLDAHQDIILVTRRDGFLSAAAERLLETIRRNYAGPNVSTTREGRRRTPARKAIARQRVG</sequence>
<dbReference type="Pfam" id="PF00126">
    <property type="entry name" value="HTH_1"/>
    <property type="match status" value="1"/>
</dbReference>
<feature type="compositionally biased region" description="Basic residues" evidence="6">
    <location>
        <begin position="308"/>
        <end position="324"/>
    </location>
</feature>
<protein>
    <submittedName>
        <fullName evidence="8">DNA-binding transcriptional regulator, LysR family</fullName>
    </submittedName>
</protein>
<reference evidence="8 9" key="1">
    <citation type="submission" date="2016-08" db="EMBL/GenBank/DDBJ databases">
        <authorList>
            <person name="Seilhamer J.J."/>
        </authorList>
    </citation>
    <scope>NUCLEOTIDE SEQUENCE [LARGE SCALE GENOMIC DNA]</scope>
    <source>
        <strain evidence="8 9">CCBAU 10071</strain>
    </source>
</reference>
<dbReference type="Pfam" id="PF03466">
    <property type="entry name" value="LysR_substrate"/>
    <property type="match status" value="1"/>
</dbReference>
<dbReference type="PANTHER" id="PTHR30126:SF40">
    <property type="entry name" value="HTH-TYPE TRANSCRIPTIONAL REGULATOR GLTR"/>
    <property type="match status" value="1"/>
</dbReference>
<keyword evidence="4 8" id="KW-0238">DNA-binding</keyword>
<dbReference type="SUPFAM" id="SSF53850">
    <property type="entry name" value="Periplasmic binding protein-like II"/>
    <property type="match status" value="1"/>
</dbReference>
<evidence type="ECO:0000256" key="2">
    <source>
        <dbReference type="ARBA" id="ARBA00009437"/>
    </source>
</evidence>
<dbReference type="EMBL" id="FMAE01000011">
    <property type="protein sequence ID" value="SCB49568.1"/>
    <property type="molecule type" value="Genomic_DNA"/>
</dbReference>
<evidence type="ECO:0000259" key="7">
    <source>
        <dbReference type="PROSITE" id="PS50931"/>
    </source>
</evidence>
<dbReference type="CDD" id="cd05466">
    <property type="entry name" value="PBP2_LTTR_substrate"/>
    <property type="match status" value="1"/>
</dbReference>
<feature type="region of interest" description="Disordered" evidence="6">
    <location>
        <begin position="300"/>
        <end position="324"/>
    </location>
</feature>
<dbReference type="FunFam" id="1.10.10.10:FF:000001">
    <property type="entry name" value="LysR family transcriptional regulator"/>
    <property type="match status" value="1"/>
</dbReference>